<dbReference type="InterPro" id="IPR002192">
    <property type="entry name" value="PPDK_AMP/ATP-bd"/>
</dbReference>
<evidence type="ECO:0000313" key="3">
    <source>
        <dbReference type="EMBL" id="GAA3918078.1"/>
    </source>
</evidence>
<evidence type="ECO:0000313" key="4">
    <source>
        <dbReference type="Proteomes" id="UP001501727"/>
    </source>
</evidence>
<dbReference type="Gene3D" id="3.50.30.10">
    <property type="entry name" value="Phosphohistidine domain"/>
    <property type="match status" value="1"/>
</dbReference>
<accession>A0ABP7M9T5</accession>
<dbReference type="InterPro" id="IPR008279">
    <property type="entry name" value="PEP-util_enz_mobile_dom"/>
</dbReference>
<dbReference type="InterPro" id="IPR036637">
    <property type="entry name" value="Phosphohistidine_dom_sf"/>
</dbReference>
<name>A0ABP7M9T5_9GAMM</name>
<dbReference type="EMBL" id="BAAAZU010000004">
    <property type="protein sequence ID" value="GAA3918078.1"/>
    <property type="molecule type" value="Genomic_DNA"/>
</dbReference>
<dbReference type="InterPro" id="IPR051549">
    <property type="entry name" value="PEP_Utilizing_Enz"/>
</dbReference>
<dbReference type="SUPFAM" id="SSF56059">
    <property type="entry name" value="Glutathione synthetase ATP-binding domain-like"/>
    <property type="match status" value="1"/>
</dbReference>
<dbReference type="Pfam" id="PF01326">
    <property type="entry name" value="PPDK_N"/>
    <property type="match status" value="1"/>
</dbReference>
<evidence type="ECO:0000259" key="1">
    <source>
        <dbReference type="Pfam" id="PF00391"/>
    </source>
</evidence>
<gene>
    <name evidence="3" type="ORF">GCM10022229_09630</name>
</gene>
<dbReference type="InterPro" id="IPR013815">
    <property type="entry name" value="ATP_grasp_subdomain_1"/>
</dbReference>
<dbReference type="Proteomes" id="UP001501727">
    <property type="component" value="Unassembled WGS sequence"/>
</dbReference>
<dbReference type="SUPFAM" id="SSF52009">
    <property type="entry name" value="Phosphohistidine domain"/>
    <property type="match status" value="1"/>
</dbReference>
<dbReference type="Pfam" id="PF00391">
    <property type="entry name" value="PEP-utilizers"/>
    <property type="match status" value="1"/>
</dbReference>
<proteinExistence type="predicted"/>
<keyword evidence="4" id="KW-1185">Reference proteome</keyword>
<dbReference type="Gene3D" id="3.30.470.20">
    <property type="entry name" value="ATP-grasp fold, B domain"/>
    <property type="match status" value="1"/>
</dbReference>
<comment type="caution">
    <text evidence="3">The sequence shown here is derived from an EMBL/GenBank/DDBJ whole genome shotgun (WGS) entry which is preliminary data.</text>
</comment>
<feature type="domain" description="PEP-utilising enzyme mobile" evidence="1">
    <location>
        <begin position="756"/>
        <end position="827"/>
    </location>
</feature>
<protein>
    <submittedName>
        <fullName evidence="3">PEP/pyruvate-binding domain-containing protein</fullName>
    </submittedName>
</protein>
<feature type="domain" description="Pyruvate phosphate dikinase AMP/ATP-binding" evidence="2">
    <location>
        <begin position="18"/>
        <end position="314"/>
    </location>
</feature>
<reference evidence="4" key="1">
    <citation type="journal article" date="2019" name="Int. J. Syst. Evol. Microbiol.">
        <title>The Global Catalogue of Microorganisms (GCM) 10K type strain sequencing project: providing services to taxonomists for standard genome sequencing and annotation.</title>
        <authorList>
            <consortium name="The Broad Institute Genomics Platform"/>
            <consortium name="The Broad Institute Genome Sequencing Center for Infectious Disease"/>
            <person name="Wu L."/>
            <person name="Ma J."/>
        </authorList>
    </citation>
    <scope>NUCLEOTIDE SEQUENCE [LARGE SCALE GENOMIC DNA]</scope>
    <source>
        <strain evidence="4">JCM 16916</strain>
    </source>
</reference>
<dbReference type="RefSeq" id="WP_344758830.1">
    <property type="nucleotide sequence ID" value="NZ_BAAAZU010000004.1"/>
</dbReference>
<dbReference type="PANTHER" id="PTHR43615">
    <property type="entry name" value="PHOSPHOENOLPYRUVATE SYNTHASE-RELATED"/>
    <property type="match status" value="1"/>
</dbReference>
<dbReference type="Gene3D" id="3.30.1490.20">
    <property type="entry name" value="ATP-grasp fold, A domain"/>
    <property type="match status" value="1"/>
</dbReference>
<evidence type="ECO:0000259" key="2">
    <source>
        <dbReference type="Pfam" id="PF01326"/>
    </source>
</evidence>
<dbReference type="PANTHER" id="PTHR43615:SF1">
    <property type="entry name" value="PPDK_N DOMAIN-CONTAINING PROTEIN"/>
    <property type="match status" value="1"/>
</dbReference>
<sequence length="834" mass="90654">MNLVIGFDDPRADAIDTSGGKGASLARAARELPVPDGVIVSSDAYRRFMQPLAGAVSNALAECGDDAGAAAQRVRELVLAAPLPGELAPQLEAAMQARGLLQSRVAVRSSGTLEDLPGAAFAGQHDTFLGLRGIDAVCDALRRCYASLWNPHVMLYRQRLGLDHTGAAMAVVVQAMVDVQADEAAGVAFSIDPVRGDLSQVLVNAAFGLGETVVAGESPVDEYRLPREGDASGEESVTIKPQALVADGDGVAAVTLDPAHAARSALDAAQRRDVARLALAAEHHFGFPQDIEWAFHDGRLFLLQSRPVTRIPARWTRDESAERFPNPVTPLTWDLCEAGFHASLNYSFRLMGLPPFGEKWFAMHDYNIYGNQNAVELYSGRLPVGMLKDVDSIRAALPQIARQFAWVQELPVTWMRDLDTYLIGIGALASEQLDDKSLPELWDYVLRINALGAEYFLPNIAISLTQRTLYAGLQQMLRLALPADRAQAVFDALLAQTDTKTGQINAELWQLSRLLLRDPALHDALRGTDARQVLDVLPAHAEFEQAFRTFLQRHGHRELDFDAYQPTWCEAPHIVLEQIKLMAQRSDEDHAAQDNVRRMEQAGVEHAVLSQAPGELRYLVQEVIRLARAYTALDDLEHYQTTRLTPPLRRGLRAVGERLVALGALDAPMDVFFVPFEELDAALSGVEVPAGHILETARRHKAGYEAALAQAPQWNLGEDTVAPVEADGVLRGLAGSPGTVEGEAFIVRSPEDFPKFPSGAILVARTTSPAWTALFYQATGVITESGGPLSHGAVTARELGIPAVMSVRDAMERIASGQRVRIDGRNGVIELLTS</sequence>
<organism evidence="3 4">
    <name type="scientific">Luteimonas lutimaris</name>
    <dbReference type="NCBI Taxonomy" id="698645"/>
    <lineage>
        <taxon>Bacteria</taxon>
        <taxon>Pseudomonadati</taxon>
        <taxon>Pseudomonadota</taxon>
        <taxon>Gammaproteobacteria</taxon>
        <taxon>Lysobacterales</taxon>
        <taxon>Lysobacteraceae</taxon>
        <taxon>Luteimonas</taxon>
    </lineage>
</organism>